<dbReference type="EMBL" id="PYSW02000004">
    <property type="protein sequence ID" value="KAG2392667.1"/>
    <property type="molecule type" value="Genomic_DNA"/>
</dbReference>
<protein>
    <submittedName>
        <fullName evidence="2">Uncharacterized protein</fullName>
    </submittedName>
</protein>
<comment type="caution">
    <text evidence="2">The sequence shown here is derived from an EMBL/GenBank/DDBJ whole genome shotgun (WGS) entry which is preliminary data.</text>
</comment>
<keyword evidence="3" id="KW-1185">Reference proteome</keyword>
<dbReference type="RefSeq" id="XP_044554561.1">
    <property type="nucleotide sequence ID" value="XM_044687042.1"/>
</dbReference>
<keyword evidence="1" id="KW-0812">Transmembrane</keyword>
<dbReference type="Proteomes" id="UP000816034">
    <property type="component" value="Unassembled WGS sequence"/>
</dbReference>
<gene>
    <name evidence="2" type="ORF">C9374_011392</name>
</gene>
<sequence length="1803" mass="216764">MASRHRDFKIKAWPIVSHTSNDQRAETDVLWPLIRYERNGTKSKFSIRPFLFKFERDSASHEFSIMFLFYSIFYKVAFDTTVTLLLLPLLTFHRKSKEYQLTVILSGLLYFLHESFVKKAKTLAFLPLMYFLKEQQIGTPDAVTFQTFLFPFFWRFKSKVTKVMLVLPLYFFFENDKFYINQMWPFLGTQRRPGRYVEYSILYPLFRVRKGANTFTLHLPWPFLKLQIAPEKISFRMLPVCWIRVLRKGGSRGFVFFFYWKHVSVNNYTTFEPPKFTFGIWGLLHIKIANGTENKGHHIFWIFMLLFYRKTSSYRYLFLTPLFMHHLTYQETYKVFTRKIFLMPVFYFSDKVDSLSRKESFVTVFLLYWYNCSIYKVSHHIFLPFYWYFHDNSIQNIHDRRVFVFPTLTYGRWLKAKREEDVIQHETVLNCCYLLYWHRCTKDKHFRVWLFLVFYYSDIVGVKTFLLSLILYIRREKDNNRIFILFIYSSFVRKYRYSLKTYPLFMWIKYEKFHKVNDQEERTDYCHVFVCGLFGRFRDVVGRSSFLWIVPLYFSSVNEMYQSSERFGSLLLLPPYFYHSTDQGKVETSFVLPFYIYRSDWKYMYIFPFFFVRMDRTKKSVHLHFIFDVSIDSEKNEYLFKFLYIPKTRYSLVQADCSYVGRKGASSLKRTRFFIFPLFYYQNRALETPDLDDKNRRIEAPLITISLIWLLHSMCLGKIIIDKRELVKSFYLMPLFYIRIDRNNQVVSAQRNGQYLSFSLLYLVDEKFAFFRYSRLITPNTHNSSIFLFLLFFSSVRNWWSGSKDSLVLQNDHTFALFWFYKPEYSLIYLNRQFSTAAFYYFCLYVFPLFWYDVNQQFAPNEDYTEKNLSILWFIYRRVALFNRWISYKTEANSSSNILSSTATTFLFPIYYRSITDAHKVWKFLWLPAYDTTGLCIVNWFVKYDASSTTFVPVQNRKVASERYHFLPIFYRELEYDLSAAANITLNTSTLTVSTNDTSMVITGSPLKKAIRKVNYFCWIFDRRFSWIRVWSYKTSNIQQYGFYIFLLILMSSSARQNTLKRVFCLFWAFTKWFSFFHHCVECSGSPVLSHKPSDYTSTSTRNFTLGLHFYRKDVSNDNLRLKEFYLLWFFHKYASIVAYWNYIYPNASETGTYFFPLYIWKKECFASKRVNSWSLCWFFHKYAAIFHRSTISSDRKPGGTSVGSTMDDFNHQKFITFFVPLFFFTNDNNETRNLAIFWFFIQRIRFIGVWKSSKNLGFFIYPWVFYETVNSDISNYSSLSLIYLVQKYAAIFSYSYYKNTNTNNYRSTLYLVPYFFRTFTKDANDRKNNIYLFWFFYKRIAMAHYWNEKQLSSGSNSESGFYSFPLIRYTNEKCGTNETKFNLSLLYFFHRLLALIHYSNHISGTTLTRKESMFFIFPLYIHLNLDDENFKLTHTKWSVFWLFYYKLALLRFWNIITFLNAPTTTTTSRGEGGQSNTRVRNWKEPILNQDCSFFIFCLYYFTKQIENKLKSEMGHYLLWALYHKLCIIKLSLETESKPAVEADLGEDYNNSFYIFPLVLWRSSKNNSTTERYVALIWIFHRLISLFYFCKSNFGSTTSSILATTTITTNSSFSTSNPTGKDTKITTFLLLLFFYSSDTRVSEKKWSLLWLFARQLSMVRFSRSLKEGRKLLKFLLFPFFKYERWSAHHSRWCLIPFVPIKFSWVANFVVYEKRVKKVGVILDDGKEDKRSRDQNKIVRVLYKVIVWQFVDQVKTLEINPFFASEHDYTDGYKSWDILGGCIGRVNNSPEHGDACRVFCCCFV</sequence>
<feature type="transmembrane region" description="Helical" evidence="1">
    <location>
        <begin position="63"/>
        <end position="87"/>
    </location>
</feature>
<organism evidence="2 3">
    <name type="scientific">Naegleria lovaniensis</name>
    <name type="common">Amoeba</name>
    <dbReference type="NCBI Taxonomy" id="51637"/>
    <lineage>
        <taxon>Eukaryota</taxon>
        <taxon>Discoba</taxon>
        <taxon>Heterolobosea</taxon>
        <taxon>Tetramitia</taxon>
        <taxon>Eutetramitia</taxon>
        <taxon>Vahlkampfiidae</taxon>
        <taxon>Naegleria</taxon>
    </lineage>
</organism>
<keyword evidence="1" id="KW-1133">Transmembrane helix</keyword>
<proteinExistence type="predicted"/>
<name>A0AA88H480_NAELO</name>
<dbReference type="GeneID" id="68103846"/>
<accession>A0AA88H480</accession>
<feature type="transmembrane region" description="Helical" evidence="1">
    <location>
        <begin position="448"/>
        <end position="473"/>
    </location>
</feature>
<evidence type="ECO:0000313" key="3">
    <source>
        <dbReference type="Proteomes" id="UP000816034"/>
    </source>
</evidence>
<reference evidence="2 3" key="1">
    <citation type="journal article" date="2018" name="BMC Genomics">
        <title>The genome of Naegleria lovaniensis, the basis for a comparative approach to unravel pathogenicity factors of the human pathogenic amoeba N. fowleri.</title>
        <authorList>
            <person name="Liechti N."/>
            <person name="Schurch N."/>
            <person name="Bruggmann R."/>
            <person name="Wittwer M."/>
        </authorList>
    </citation>
    <scope>NUCLEOTIDE SEQUENCE [LARGE SCALE GENOMIC DNA]</scope>
    <source>
        <strain evidence="2 3">ATCC 30569</strain>
    </source>
</reference>
<evidence type="ECO:0000313" key="2">
    <source>
        <dbReference type="EMBL" id="KAG2392667.1"/>
    </source>
</evidence>
<evidence type="ECO:0000256" key="1">
    <source>
        <dbReference type="SAM" id="Phobius"/>
    </source>
</evidence>
<feature type="transmembrane region" description="Helical" evidence="1">
    <location>
        <begin position="99"/>
        <end position="117"/>
    </location>
</feature>
<keyword evidence="1" id="KW-0472">Membrane</keyword>